<name>A0AAW5CCR2_9BACT</name>
<dbReference type="InterPro" id="IPR046228">
    <property type="entry name" value="DUF6261"/>
</dbReference>
<evidence type="ECO:0000313" key="1">
    <source>
        <dbReference type="EMBL" id="MCG4958464.1"/>
    </source>
</evidence>
<dbReference type="AlphaFoldDB" id="A0AAW5CCR2"/>
<sequence>MITSTNLNALRNLEHFQVMSNVLSYLKEENLEELKLSAFAESFEKQLKVYDEVLVLERGNVLSLKLTDADKKRDDAYRALAGIVKTYTVFPEEEKADAALKLLHVIGKYGKGIDRLPYLQESGVLANLLQDLELAENKALLSLLHLDEWLMKLKEACTEFDSLFLNRESDNSTKLSGQVKTARRGIQELFQNLANLIQAYEIVYGADAYTALSAKINEAVDYARTQAARRGSKGKGEEKTVTE</sequence>
<dbReference type="EMBL" id="JAKNDN010000002">
    <property type="protein sequence ID" value="MCG4958464.1"/>
    <property type="molecule type" value="Genomic_DNA"/>
</dbReference>
<dbReference type="Proteomes" id="UP001199750">
    <property type="component" value="Unassembled WGS sequence"/>
</dbReference>
<accession>A0AAW5CCR2</accession>
<dbReference type="Pfam" id="PF19775">
    <property type="entry name" value="DUF6261"/>
    <property type="match status" value="1"/>
</dbReference>
<proteinExistence type="predicted"/>
<dbReference type="RefSeq" id="WP_217774009.1">
    <property type="nucleotide sequence ID" value="NZ_JAHONW010000010.1"/>
</dbReference>
<protein>
    <submittedName>
        <fullName evidence="1">DUF6261 family protein</fullName>
    </submittedName>
</protein>
<comment type="caution">
    <text evidence="1">The sequence shown here is derived from an EMBL/GenBank/DDBJ whole genome shotgun (WGS) entry which is preliminary data.</text>
</comment>
<organism evidence="1 2">
    <name type="scientific">Odoribacter splanchnicus</name>
    <dbReference type="NCBI Taxonomy" id="28118"/>
    <lineage>
        <taxon>Bacteria</taxon>
        <taxon>Pseudomonadati</taxon>
        <taxon>Bacteroidota</taxon>
        <taxon>Bacteroidia</taxon>
        <taxon>Bacteroidales</taxon>
        <taxon>Odoribacteraceae</taxon>
        <taxon>Odoribacter</taxon>
    </lineage>
</organism>
<gene>
    <name evidence="1" type="ORF">L0P03_01145</name>
</gene>
<reference evidence="1" key="1">
    <citation type="submission" date="2022-01" db="EMBL/GenBank/DDBJ databases">
        <title>Collection of gut derived symbiotic bacterial strains cultured from healthy donors.</title>
        <authorList>
            <person name="Lin H."/>
            <person name="Kohout C."/>
            <person name="Waligurski E."/>
            <person name="Pamer E.G."/>
        </authorList>
    </citation>
    <scope>NUCLEOTIDE SEQUENCE</scope>
    <source>
        <strain evidence="1">DFI.1.149</strain>
    </source>
</reference>
<evidence type="ECO:0000313" key="2">
    <source>
        <dbReference type="Proteomes" id="UP001199750"/>
    </source>
</evidence>